<sequence length="116" mass="13521">MVNDYDLNLYGWDKNILCLTGYQQGFNQFDEVVTNTSPNTTYTRLFTYPENRVEIAWLLQVVPERLDVLMEEWGEDGLTDYDEWPGFNDIVGSNSCPVSILEWLGNLPAYERKQID</sequence>
<proteinExistence type="predicted"/>
<protein>
    <submittedName>
        <fullName evidence="1">Uncharacterized protein</fullName>
    </submittedName>
</protein>
<evidence type="ECO:0000313" key="1">
    <source>
        <dbReference type="EMBL" id="CAB4149178.1"/>
    </source>
</evidence>
<reference evidence="1" key="1">
    <citation type="submission" date="2020-04" db="EMBL/GenBank/DDBJ databases">
        <authorList>
            <person name="Chiriac C."/>
            <person name="Salcher M."/>
            <person name="Ghai R."/>
            <person name="Kavagutti S V."/>
        </authorList>
    </citation>
    <scope>NUCLEOTIDE SEQUENCE</scope>
</reference>
<name>A0A6J5MR38_9CAUD</name>
<dbReference type="EMBL" id="LR796499">
    <property type="protein sequence ID" value="CAB4149178.1"/>
    <property type="molecule type" value="Genomic_DNA"/>
</dbReference>
<organism evidence="1">
    <name type="scientific">uncultured Caudovirales phage</name>
    <dbReference type="NCBI Taxonomy" id="2100421"/>
    <lineage>
        <taxon>Viruses</taxon>
        <taxon>Duplodnaviria</taxon>
        <taxon>Heunggongvirae</taxon>
        <taxon>Uroviricota</taxon>
        <taxon>Caudoviricetes</taxon>
        <taxon>Peduoviridae</taxon>
        <taxon>Maltschvirus</taxon>
        <taxon>Maltschvirus maltsch</taxon>
    </lineage>
</organism>
<gene>
    <name evidence="1" type="ORF">UFOVP536_50</name>
</gene>
<accession>A0A6J5MR38</accession>